<dbReference type="PANTHER" id="PTHR15729">
    <property type="entry name" value="CDC42 GTPASE-ACTIVATING PROTEIN"/>
    <property type="match status" value="1"/>
</dbReference>
<proteinExistence type="predicted"/>
<keyword evidence="5" id="KW-1185">Reference proteome</keyword>
<evidence type="ECO:0000313" key="4">
    <source>
        <dbReference type="EMBL" id="EFX65971.1"/>
    </source>
</evidence>
<dbReference type="PROSITE" id="PS50238">
    <property type="entry name" value="RHOGAP"/>
    <property type="match status" value="1"/>
</dbReference>
<protein>
    <recommendedName>
        <fullName evidence="3">Rho-GAP domain-containing protein</fullName>
    </recommendedName>
</protein>
<accession>E9HQK9</accession>
<evidence type="ECO:0000256" key="2">
    <source>
        <dbReference type="SAM" id="MobiDB-lite"/>
    </source>
</evidence>
<feature type="domain" description="Rho-GAP" evidence="3">
    <location>
        <begin position="1"/>
        <end position="116"/>
    </location>
</feature>
<feature type="region of interest" description="Disordered" evidence="2">
    <location>
        <begin position="277"/>
        <end position="365"/>
    </location>
</feature>
<feature type="compositionally biased region" description="Basic and acidic residues" evidence="2">
    <location>
        <begin position="501"/>
        <end position="521"/>
    </location>
</feature>
<dbReference type="KEGG" id="dpx:DAPPUDRAFT_263894"/>
<evidence type="ECO:0000256" key="1">
    <source>
        <dbReference type="ARBA" id="ARBA00022468"/>
    </source>
</evidence>
<dbReference type="eggNOG" id="KOG1449">
    <property type="taxonomic scope" value="Eukaryota"/>
</dbReference>
<dbReference type="Gene3D" id="1.10.555.10">
    <property type="entry name" value="Rho GTPase activation protein"/>
    <property type="match status" value="1"/>
</dbReference>
<dbReference type="OrthoDB" id="6365412at2759"/>
<reference evidence="4 5" key="1">
    <citation type="journal article" date="2011" name="Science">
        <title>The ecoresponsive genome of Daphnia pulex.</title>
        <authorList>
            <person name="Colbourne J.K."/>
            <person name="Pfrender M.E."/>
            <person name="Gilbert D."/>
            <person name="Thomas W.K."/>
            <person name="Tucker A."/>
            <person name="Oakley T.H."/>
            <person name="Tokishita S."/>
            <person name="Aerts A."/>
            <person name="Arnold G.J."/>
            <person name="Basu M.K."/>
            <person name="Bauer D.J."/>
            <person name="Caceres C.E."/>
            <person name="Carmel L."/>
            <person name="Casola C."/>
            <person name="Choi J.H."/>
            <person name="Detter J.C."/>
            <person name="Dong Q."/>
            <person name="Dusheyko S."/>
            <person name="Eads B.D."/>
            <person name="Frohlich T."/>
            <person name="Geiler-Samerotte K.A."/>
            <person name="Gerlach D."/>
            <person name="Hatcher P."/>
            <person name="Jogdeo S."/>
            <person name="Krijgsveld J."/>
            <person name="Kriventseva E.V."/>
            <person name="Kultz D."/>
            <person name="Laforsch C."/>
            <person name="Lindquist E."/>
            <person name="Lopez J."/>
            <person name="Manak J.R."/>
            <person name="Muller J."/>
            <person name="Pangilinan J."/>
            <person name="Patwardhan R.P."/>
            <person name="Pitluck S."/>
            <person name="Pritham E.J."/>
            <person name="Rechtsteiner A."/>
            <person name="Rho M."/>
            <person name="Rogozin I.B."/>
            <person name="Sakarya O."/>
            <person name="Salamov A."/>
            <person name="Schaack S."/>
            <person name="Shapiro H."/>
            <person name="Shiga Y."/>
            <person name="Skalitzky C."/>
            <person name="Smith Z."/>
            <person name="Souvorov A."/>
            <person name="Sung W."/>
            <person name="Tang Z."/>
            <person name="Tsuchiya D."/>
            <person name="Tu H."/>
            <person name="Vos H."/>
            <person name="Wang M."/>
            <person name="Wolf Y.I."/>
            <person name="Yamagata H."/>
            <person name="Yamada T."/>
            <person name="Ye Y."/>
            <person name="Shaw J.R."/>
            <person name="Andrews J."/>
            <person name="Crease T.J."/>
            <person name="Tang H."/>
            <person name="Lucas S.M."/>
            <person name="Robertson H.M."/>
            <person name="Bork P."/>
            <person name="Koonin E.V."/>
            <person name="Zdobnov E.M."/>
            <person name="Grigoriev I.V."/>
            <person name="Lynch M."/>
            <person name="Boore J.L."/>
        </authorList>
    </citation>
    <scope>NUCLEOTIDE SEQUENCE [LARGE SCALE GENOMIC DNA]</scope>
</reference>
<dbReference type="GO" id="GO:0007165">
    <property type="term" value="P:signal transduction"/>
    <property type="evidence" value="ECO:0007669"/>
    <property type="project" value="InterPro"/>
</dbReference>
<dbReference type="HOGENOM" id="CLU_523026_0_0_1"/>
<dbReference type="InParanoid" id="E9HQK9"/>
<sequence length="521" mass="56864">MVSQQNHIPGLLPARDILDGEYVRVVQVKIQSNPTNPTVGSDDKVVQQLPPPHFRTLEYLTRHLARVAENNASTGMTAKNVAIVWAPNSLRCKELEFSGFQPQLVGRRVQPTDESSRSSGPSPLRDGEDSAVRFAGDGDDESIQDGSLSRCHNRSVSHDSYFRLLMTSRTGSMQVDPLDEEVDASPEASACQPGQSNDAIYAEISKSGTKKETTRTRGSPSAESPGLEFRYNMNLTAVEDPHSGSSKMSLIDLSHLDDSELNLMNSREMLAVFKKLSDDSSRPISGVGGGSSSSSSHHSEDGSCVGRARPASVDDSVIDDSARVRNAHERGADRRKRKLGGQQSRLRDLLHSGRSAPPPSQDGCYCRRPSPDNIDAQMPDMPSKMAMDGYNDSLVNVTTEDYGSTEVPVGSDDRESFTLHGLNDVYENVNVADNRTTDVESLRRTTSSPAPAAAYENFANNHAYAMVKVSSSQDATCENVIDPAIVDEEEYEPIELPLDQPGERGKGRFLRERGSGQIREH</sequence>
<dbReference type="AlphaFoldDB" id="E9HQK9"/>
<dbReference type="Pfam" id="PF00620">
    <property type="entry name" value="RhoGAP"/>
    <property type="match status" value="1"/>
</dbReference>
<dbReference type="InterPro" id="IPR008936">
    <property type="entry name" value="Rho_GTPase_activation_prot"/>
</dbReference>
<dbReference type="InterPro" id="IPR051576">
    <property type="entry name" value="PX-Rho_GAP"/>
</dbReference>
<feature type="compositionally biased region" description="Basic and acidic residues" evidence="2">
    <location>
        <begin position="320"/>
        <end position="332"/>
    </location>
</feature>
<dbReference type="EMBL" id="GL732722">
    <property type="protein sequence ID" value="EFX65971.1"/>
    <property type="molecule type" value="Genomic_DNA"/>
</dbReference>
<organism evidence="4 5">
    <name type="scientific">Daphnia pulex</name>
    <name type="common">Water flea</name>
    <dbReference type="NCBI Taxonomy" id="6669"/>
    <lineage>
        <taxon>Eukaryota</taxon>
        <taxon>Metazoa</taxon>
        <taxon>Ecdysozoa</taxon>
        <taxon>Arthropoda</taxon>
        <taxon>Crustacea</taxon>
        <taxon>Branchiopoda</taxon>
        <taxon>Diplostraca</taxon>
        <taxon>Cladocera</taxon>
        <taxon>Anomopoda</taxon>
        <taxon>Daphniidae</taxon>
        <taxon>Daphnia</taxon>
    </lineage>
</organism>
<dbReference type="GO" id="GO:0005096">
    <property type="term" value="F:GTPase activator activity"/>
    <property type="evidence" value="ECO:0007669"/>
    <property type="project" value="UniProtKB-KW"/>
</dbReference>
<dbReference type="InterPro" id="IPR000198">
    <property type="entry name" value="RhoGAP_dom"/>
</dbReference>
<evidence type="ECO:0000259" key="3">
    <source>
        <dbReference type="PROSITE" id="PS50238"/>
    </source>
</evidence>
<dbReference type="STRING" id="6669.E9HQK9"/>
<feature type="region of interest" description="Disordered" evidence="2">
    <location>
        <begin position="106"/>
        <end position="151"/>
    </location>
</feature>
<keyword evidence="1" id="KW-0343">GTPase activation</keyword>
<dbReference type="Proteomes" id="UP000000305">
    <property type="component" value="Unassembled WGS sequence"/>
</dbReference>
<name>E9HQK9_DAPPU</name>
<dbReference type="PANTHER" id="PTHR15729:SF10">
    <property type="entry name" value="GTPASE-ACTIVATING PROTEIN CDGAPR"/>
    <property type="match status" value="1"/>
</dbReference>
<feature type="region of interest" description="Disordered" evidence="2">
    <location>
        <begin position="491"/>
        <end position="521"/>
    </location>
</feature>
<gene>
    <name evidence="4" type="ORF">DAPPUDRAFT_263894</name>
</gene>
<feature type="region of interest" description="Disordered" evidence="2">
    <location>
        <begin position="206"/>
        <end position="228"/>
    </location>
</feature>
<dbReference type="SUPFAM" id="SSF48350">
    <property type="entry name" value="GTPase activation domain, GAP"/>
    <property type="match status" value="1"/>
</dbReference>
<evidence type="ECO:0000313" key="5">
    <source>
        <dbReference type="Proteomes" id="UP000000305"/>
    </source>
</evidence>